<dbReference type="RefSeq" id="WP_105531425.1">
    <property type="nucleotide sequence ID" value="NZ_PUGF01000007.1"/>
</dbReference>
<evidence type="ECO:0000256" key="3">
    <source>
        <dbReference type="ARBA" id="ARBA00022475"/>
    </source>
</evidence>
<feature type="transmembrane region" description="Helical" evidence="7">
    <location>
        <begin position="232"/>
        <end position="250"/>
    </location>
</feature>
<dbReference type="PANTHER" id="PTHR30106:SF2">
    <property type="entry name" value="UPF0324 INNER MEMBRANE PROTEIN YEIH"/>
    <property type="match status" value="1"/>
</dbReference>
<comment type="caution">
    <text evidence="8">The sequence shown here is derived from an EMBL/GenBank/DDBJ whole genome shotgun (WGS) entry which is preliminary data.</text>
</comment>
<dbReference type="GO" id="GO:0005886">
    <property type="term" value="C:plasma membrane"/>
    <property type="evidence" value="ECO:0007669"/>
    <property type="project" value="UniProtKB-SubCell"/>
</dbReference>
<sequence>MLPARYKSLNPGLIPGLILCGVIAFLASFMGDIDFLQSHGFSALTIAIILGMVLGNTWYKKVEPTFMAGVGLSKHNLLRFGIILYGFRLTLQDIAGVGVAGIASDVLVLGSTFLLALFIGIKLFKLNPESVILIGAGSSICGAAAIMASDGVVEAEPEQVSVAVSTVVVFGSIAIFLYPYLYQLNLDWHWLATSANAFGIYAGSTIHEVAQVVAAGRSINPAVEDVAVITKMVRVMMLAPFLLMLSLYFARKSAANGASNVASADADTPGKPKLAIPWFAFLFIGMAVVNSLHILPAQLTHVLVQIDTILLAMAMAALGLTTHLSAVRKAGAKPLLLALILFVWLIIGGALISRLVFWL</sequence>
<feature type="transmembrane region" description="Helical" evidence="7">
    <location>
        <begin position="302"/>
        <end position="323"/>
    </location>
</feature>
<proteinExistence type="inferred from homology"/>
<protein>
    <recommendedName>
        <fullName evidence="10">Integral membrane protein</fullName>
    </recommendedName>
</protein>
<evidence type="ECO:0008006" key="10">
    <source>
        <dbReference type="Google" id="ProtNLM"/>
    </source>
</evidence>
<evidence type="ECO:0000256" key="2">
    <source>
        <dbReference type="ARBA" id="ARBA00007977"/>
    </source>
</evidence>
<gene>
    <name evidence="8" type="ORF">S2091_1755</name>
</gene>
<evidence type="ECO:0000313" key="8">
    <source>
        <dbReference type="EMBL" id="PRC93368.1"/>
    </source>
</evidence>
<evidence type="ECO:0000256" key="1">
    <source>
        <dbReference type="ARBA" id="ARBA00004651"/>
    </source>
</evidence>
<reference evidence="8 9" key="1">
    <citation type="submission" date="2018-02" db="EMBL/GenBank/DDBJ databases">
        <title>Solimicrobium silvestre gen. nov., sp. nov., isolated from alpine forest soil.</title>
        <authorList>
            <person name="Margesin R."/>
            <person name="Albuquerque L."/>
            <person name="Zhang D.-C."/>
            <person name="Froufe H.J.C."/>
            <person name="Severino R."/>
            <person name="Roxo I."/>
            <person name="Egas C."/>
            <person name="Da Costa M.S."/>
        </authorList>
    </citation>
    <scope>NUCLEOTIDE SEQUENCE [LARGE SCALE GENOMIC DNA]</scope>
    <source>
        <strain evidence="8 9">S20-91</strain>
    </source>
</reference>
<dbReference type="InterPro" id="IPR004630">
    <property type="entry name" value="UPF0324_YeiH-like"/>
</dbReference>
<keyword evidence="9" id="KW-1185">Reference proteome</keyword>
<evidence type="ECO:0000256" key="6">
    <source>
        <dbReference type="ARBA" id="ARBA00023136"/>
    </source>
</evidence>
<keyword evidence="6 7" id="KW-0472">Membrane</keyword>
<feature type="transmembrane region" description="Helical" evidence="7">
    <location>
        <begin position="131"/>
        <end position="148"/>
    </location>
</feature>
<accession>A0A2S9H087</accession>
<dbReference type="AlphaFoldDB" id="A0A2S9H087"/>
<dbReference type="OrthoDB" id="9805703at2"/>
<keyword evidence="5 7" id="KW-1133">Transmembrane helix</keyword>
<comment type="subcellular location">
    <subcellularLocation>
        <location evidence="1">Cell membrane</location>
        <topology evidence="1">Multi-pass membrane protein</topology>
    </subcellularLocation>
</comment>
<keyword evidence="4 7" id="KW-0812">Transmembrane</keyword>
<feature type="transmembrane region" description="Helical" evidence="7">
    <location>
        <begin position="160"/>
        <end position="181"/>
    </location>
</feature>
<dbReference type="PANTHER" id="PTHR30106">
    <property type="entry name" value="INNER MEMBRANE PROTEIN YEIH-RELATED"/>
    <property type="match status" value="1"/>
</dbReference>
<organism evidence="8 9">
    <name type="scientific">Solimicrobium silvestre</name>
    <dbReference type="NCBI Taxonomy" id="2099400"/>
    <lineage>
        <taxon>Bacteria</taxon>
        <taxon>Pseudomonadati</taxon>
        <taxon>Pseudomonadota</taxon>
        <taxon>Betaproteobacteria</taxon>
        <taxon>Burkholderiales</taxon>
        <taxon>Oxalobacteraceae</taxon>
        <taxon>Solimicrobium</taxon>
    </lineage>
</organism>
<dbReference type="InterPro" id="IPR018383">
    <property type="entry name" value="UPF0324_pro"/>
</dbReference>
<dbReference type="EMBL" id="PUGF01000007">
    <property type="protein sequence ID" value="PRC93368.1"/>
    <property type="molecule type" value="Genomic_DNA"/>
</dbReference>
<feature type="transmembrane region" description="Helical" evidence="7">
    <location>
        <begin position="12"/>
        <end position="29"/>
    </location>
</feature>
<feature type="transmembrane region" description="Helical" evidence="7">
    <location>
        <begin position="335"/>
        <end position="357"/>
    </location>
</feature>
<feature type="transmembrane region" description="Helical" evidence="7">
    <location>
        <begin position="278"/>
        <end position="296"/>
    </location>
</feature>
<dbReference type="Pfam" id="PF03601">
    <property type="entry name" value="Cons_hypoth698"/>
    <property type="match status" value="1"/>
</dbReference>
<feature type="transmembrane region" description="Helical" evidence="7">
    <location>
        <begin position="94"/>
        <end position="119"/>
    </location>
</feature>
<evidence type="ECO:0000256" key="4">
    <source>
        <dbReference type="ARBA" id="ARBA00022692"/>
    </source>
</evidence>
<dbReference type="NCBIfam" id="TIGR00698">
    <property type="entry name" value="YeiH family putative sulfate export transporter"/>
    <property type="match status" value="1"/>
</dbReference>
<evidence type="ECO:0000256" key="7">
    <source>
        <dbReference type="SAM" id="Phobius"/>
    </source>
</evidence>
<name>A0A2S9H087_9BURK</name>
<keyword evidence="3" id="KW-1003">Cell membrane</keyword>
<comment type="similarity">
    <text evidence="2">Belongs to the UPF0324 family.</text>
</comment>
<evidence type="ECO:0000313" key="9">
    <source>
        <dbReference type="Proteomes" id="UP000237839"/>
    </source>
</evidence>
<evidence type="ECO:0000256" key="5">
    <source>
        <dbReference type="ARBA" id="ARBA00022989"/>
    </source>
</evidence>
<feature type="transmembrane region" description="Helical" evidence="7">
    <location>
        <begin position="41"/>
        <end position="59"/>
    </location>
</feature>
<dbReference type="Proteomes" id="UP000237839">
    <property type="component" value="Unassembled WGS sequence"/>
</dbReference>